<name>A0AAU9JJP9_9CILI</name>
<feature type="compositionally biased region" description="Polar residues" evidence="1">
    <location>
        <begin position="30"/>
        <end position="40"/>
    </location>
</feature>
<keyword evidence="3" id="KW-1185">Reference proteome</keyword>
<dbReference type="EMBL" id="CAJZBQ010000043">
    <property type="protein sequence ID" value="CAG9327478.1"/>
    <property type="molecule type" value="Genomic_DNA"/>
</dbReference>
<evidence type="ECO:0000256" key="1">
    <source>
        <dbReference type="SAM" id="MobiDB-lite"/>
    </source>
</evidence>
<accession>A0AAU9JJP9</accession>
<comment type="caution">
    <text evidence="2">The sequence shown here is derived from an EMBL/GenBank/DDBJ whole genome shotgun (WGS) entry which is preliminary data.</text>
</comment>
<dbReference type="Proteomes" id="UP001162131">
    <property type="component" value="Unassembled WGS sequence"/>
</dbReference>
<dbReference type="AlphaFoldDB" id="A0AAU9JJP9"/>
<evidence type="ECO:0000313" key="3">
    <source>
        <dbReference type="Proteomes" id="UP001162131"/>
    </source>
</evidence>
<proteinExistence type="predicted"/>
<feature type="region of interest" description="Disordered" evidence="1">
    <location>
        <begin position="1"/>
        <end position="49"/>
    </location>
</feature>
<sequence length="292" mass="33047">MSDQLPKKRSKRGRPPKLPEKKSKPDSDLSELSKSQNPTTKQEKAIEKPKHQSDLLEVYNNLRASFLNTGVSQQSQLLIRRISSNLSSSGEISSQLLFRILNEVLQELTLNELEVVSWAIALDRYNWKENTMPIQNLLLNVAFAVKNQLNEDIAPYKAYLSSKSADYMDEYSSWAETIKPLMSINAKDINNKFKELGKLVGVPGDSKIQDYNYYVDEILQISQPAIQDVKDESLLSVKKYESSGLRKASDFDFESSTNNNHAVLPKVEVMPTNFLEGWDKADPSFHSPASKS</sequence>
<organism evidence="2 3">
    <name type="scientific">Blepharisma stoltei</name>
    <dbReference type="NCBI Taxonomy" id="1481888"/>
    <lineage>
        <taxon>Eukaryota</taxon>
        <taxon>Sar</taxon>
        <taxon>Alveolata</taxon>
        <taxon>Ciliophora</taxon>
        <taxon>Postciliodesmatophora</taxon>
        <taxon>Heterotrichea</taxon>
        <taxon>Heterotrichida</taxon>
        <taxon>Blepharismidae</taxon>
        <taxon>Blepharisma</taxon>
    </lineage>
</organism>
<gene>
    <name evidence="2" type="ORF">BSTOLATCC_MIC43513</name>
</gene>
<protein>
    <submittedName>
        <fullName evidence="2">Uncharacterized protein</fullName>
    </submittedName>
</protein>
<reference evidence="2" key="1">
    <citation type="submission" date="2021-09" db="EMBL/GenBank/DDBJ databases">
        <authorList>
            <consortium name="AG Swart"/>
            <person name="Singh M."/>
            <person name="Singh A."/>
            <person name="Seah K."/>
            <person name="Emmerich C."/>
        </authorList>
    </citation>
    <scope>NUCLEOTIDE SEQUENCE</scope>
    <source>
        <strain evidence="2">ATCC30299</strain>
    </source>
</reference>
<feature type="compositionally biased region" description="Basic and acidic residues" evidence="1">
    <location>
        <begin position="17"/>
        <end position="27"/>
    </location>
</feature>
<evidence type="ECO:0000313" key="2">
    <source>
        <dbReference type="EMBL" id="CAG9327478.1"/>
    </source>
</evidence>